<dbReference type="PANTHER" id="PTHR45138:SF9">
    <property type="entry name" value="DIGUANYLATE CYCLASE DGCM-RELATED"/>
    <property type="match status" value="1"/>
</dbReference>
<dbReference type="InterPro" id="IPR001789">
    <property type="entry name" value="Sig_transdc_resp-reg_receiver"/>
</dbReference>
<feature type="modified residue" description="4-aspartylphosphate" evidence="3">
    <location>
        <position position="176"/>
    </location>
</feature>
<dbReference type="Proteomes" id="UP001595840">
    <property type="component" value="Unassembled WGS sequence"/>
</dbReference>
<dbReference type="EC" id="2.7.7.65" evidence="1"/>
<feature type="domain" description="Response regulatory" evidence="4">
    <location>
        <begin position="3"/>
        <end position="118"/>
    </location>
</feature>
<keyword evidence="6" id="KW-0808">Transferase</keyword>
<dbReference type="InterPro" id="IPR011006">
    <property type="entry name" value="CheY-like_superfamily"/>
</dbReference>
<keyword evidence="3" id="KW-0597">Phosphoprotein</keyword>
<dbReference type="InterPro" id="IPR029787">
    <property type="entry name" value="Nucleotide_cyclase"/>
</dbReference>
<dbReference type="CDD" id="cd19921">
    <property type="entry name" value="REC_1_GGDEF"/>
    <property type="match status" value="1"/>
</dbReference>
<keyword evidence="7" id="KW-1185">Reference proteome</keyword>
<sequence length="423" mass="47225">MKRILVVEDSQLVTKVVRHVVKLDDGLEAVYASSLAEAKEQLARNSGQLFAALADLNLPDAPDGEVVDLILAEGIPTIVLTGSYDEERREKILAKGIVDYVVKEGRYSYEYAIGVVHRLAHNQATTVLVVDDSETSRRYISELLKRQQFIVLTACNGVEAIKLLLAHEEIKLVITDFNMPIMDGIELVKNIRYKYEKSDLVIIGLSGRGEKSLSAQFIKNGANDFLHKPFNYEEFTCRVRHNVESLELIQQIRAAASKDYLTGAWNRRYFFEQAEPLHQEALQNQAQLAAVLIDLDHFKKINDTYGHEAGDRVLVEVANLLNAKLKRFLVARAGGAEFFVLLPGLDNDQAQSLISQLRQMLASRPVVLADGTELYLGFSAGVTNQLCSSMDEQLAVADKFLFRAKDAGRNLVVGDDDEDEDEV</sequence>
<dbReference type="CDD" id="cd01949">
    <property type="entry name" value="GGDEF"/>
    <property type="match status" value="1"/>
</dbReference>
<feature type="domain" description="GGDEF" evidence="5">
    <location>
        <begin position="286"/>
        <end position="417"/>
    </location>
</feature>
<dbReference type="Gene3D" id="3.30.70.270">
    <property type="match status" value="1"/>
</dbReference>
<evidence type="ECO:0000259" key="5">
    <source>
        <dbReference type="PROSITE" id="PS50887"/>
    </source>
</evidence>
<evidence type="ECO:0000256" key="2">
    <source>
        <dbReference type="ARBA" id="ARBA00034247"/>
    </source>
</evidence>
<evidence type="ECO:0000256" key="1">
    <source>
        <dbReference type="ARBA" id="ARBA00012528"/>
    </source>
</evidence>
<evidence type="ECO:0000259" key="4">
    <source>
        <dbReference type="PROSITE" id="PS50110"/>
    </source>
</evidence>
<dbReference type="EMBL" id="JBHSCX010000020">
    <property type="protein sequence ID" value="MFC4363548.1"/>
    <property type="molecule type" value="Genomic_DNA"/>
</dbReference>
<name>A0ABV8V768_9GAMM</name>
<dbReference type="InterPro" id="IPR000160">
    <property type="entry name" value="GGDEF_dom"/>
</dbReference>
<protein>
    <recommendedName>
        <fullName evidence="1">diguanylate cyclase</fullName>
        <ecNumber evidence="1">2.7.7.65</ecNumber>
    </recommendedName>
</protein>
<dbReference type="SUPFAM" id="SSF52172">
    <property type="entry name" value="CheY-like"/>
    <property type="match status" value="2"/>
</dbReference>
<dbReference type="InterPro" id="IPR050469">
    <property type="entry name" value="Diguanylate_Cyclase"/>
</dbReference>
<dbReference type="GO" id="GO:0052621">
    <property type="term" value="F:diguanylate cyclase activity"/>
    <property type="evidence" value="ECO:0007669"/>
    <property type="project" value="UniProtKB-EC"/>
</dbReference>
<evidence type="ECO:0000313" key="6">
    <source>
        <dbReference type="EMBL" id="MFC4363548.1"/>
    </source>
</evidence>
<dbReference type="PROSITE" id="PS50110">
    <property type="entry name" value="RESPONSE_REGULATORY"/>
    <property type="match status" value="2"/>
</dbReference>
<dbReference type="InterPro" id="IPR043128">
    <property type="entry name" value="Rev_trsase/Diguanyl_cyclase"/>
</dbReference>
<accession>A0ABV8V768</accession>
<organism evidence="6 7">
    <name type="scientific">Simiduia curdlanivorans</name>
    <dbReference type="NCBI Taxonomy" id="1492769"/>
    <lineage>
        <taxon>Bacteria</taxon>
        <taxon>Pseudomonadati</taxon>
        <taxon>Pseudomonadota</taxon>
        <taxon>Gammaproteobacteria</taxon>
        <taxon>Cellvibrionales</taxon>
        <taxon>Cellvibrionaceae</taxon>
        <taxon>Simiduia</taxon>
    </lineage>
</organism>
<feature type="domain" description="Response regulatory" evidence="4">
    <location>
        <begin position="126"/>
        <end position="243"/>
    </location>
</feature>
<comment type="catalytic activity">
    <reaction evidence="2">
        <text>2 GTP = 3',3'-c-di-GMP + 2 diphosphate</text>
        <dbReference type="Rhea" id="RHEA:24898"/>
        <dbReference type="ChEBI" id="CHEBI:33019"/>
        <dbReference type="ChEBI" id="CHEBI:37565"/>
        <dbReference type="ChEBI" id="CHEBI:58805"/>
        <dbReference type="EC" id="2.7.7.65"/>
    </reaction>
</comment>
<keyword evidence="6" id="KW-0548">Nucleotidyltransferase</keyword>
<dbReference type="SUPFAM" id="SSF55073">
    <property type="entry name" value="Nucleotide cyclase"/>
    <property type="match status" value="1"/>
</dbReference>
<dbReference type="SMART" id="SM00448">
    <property type="entry name" value="REC"/>
    <property type="match status" value="2"/>
</dbReference>
<dbReference type="RefSeq" id="WP_290261449.1">
    <property type="nucleotide sequence ID" value="NZ_JAUFQG010000004.1"/>
</dbReference>
<dbReference type="CDD" id="cd17544">
    <property type="entry name" value="REC_2_GGDEF"/>
    <property type="match status" value="1"/>
</dbReference>
<dbReference type="SMART" id="SM00267">
    <property type="entry name" value="GGDEF"/>
    <property type="match status" value="1"/>
</dbReference>
<reference evidence="7" key="1">
    <citation type="journal article" date="2019" name="Int. J. Syst. Evol. Microbiol.">
        <title>The Global Catalogue of Microorganisms (GCM) 10K type strain sequencing project: providing services to taxonomists for standard genome sequencing and annotation.</title>
        <authorList>
            <consortium name="The Broad Institute Genomics Platform"/>
            <consortium name="The Broad Institute Genome Sequencing Center for Infectious Disease"/>
            <person name="Wu L."/>
            <person name="Ma J."/>
        </authorList>
    </citation>
    <scope>NUCLEOTIDE SEQUENCE [LARGE SCALE GENOMIC DNA]</scope>
    <source>
        <strain evidence="7">CECT 8570</strain>
    </source>
</reference>
<dbReference type="NCBIfam" id="TIGR00254">
    <property type="entry name" value="GGDEF"/>
    <property type="match status" value="1"/>
</dbReference>
<dbReference type="Pfam" id="PF00990">
    <property type="entry name" value="GGDEF"/>
    <property type="match status" value="1"/>
</dbReference>
<feature type="modified residue" description="4-aspartylphosphate" evidence="3">
    <location>
        <position position="55"/>
    </location>
</feature>
<dbReference type="Pfam" id="PF00072">
    <property type="entry name" value="Response_reg"/>
    <property type="match status" value="2"/>
</dbReference>
<dbReference type="PROSITE" id="PS50887">
    <property type="entry name" value="GGDEF"/>
    <property type="match status" value="1"/>
</dbReference>
<evidence type="ECO:0000256" key="3">
    <source>
        <dbReference type="PROSITE-ProRule" id="PRU00169"/>
    </source>
</evidence>
<evidence type="ECO:0000313" key="7">
    <source>
        <dbReference type="Proteomes" id="UP001595840"/>
    </source>
</evidence>
<gene>
    <name evidence="6" type="ORF">ACFOX3_14630</name>
</gene>
<dbReference type="PANTHER" id="PTHR45138">
    <property type="entry name" value="REGULATORY COMPONENTS OF SENSORY TRANSDUCTION SYSTEM"/>
    <property type="match status" value="1"/>
</dbReference>
<comment type="caution">
    <text evidence="6">The sequence shown here is derived from an EMBL/GenBank/DDBJ whole genome shotgun (WGS) entry which is preliminary data.</text>
</comment>
<dbReference type="Gene3D" id="3.40.50.2300">
    <property type="match status" value="2"/>
</dbReference>
<proteinExistence type="predicted"/>